<evidence type="ECO:0000256" key="1">
    <source>
        <dbReference type="ARBA" id="ARBA00022679"/>
    </source>
</evidence>
<evidence type="ECO:0000256" key="3">
    <source>
        <dbReference type="HAMAP-Rule" id="MF_00108"/>
    </source>
</evidence>
<feature type="site" description="Positions MEP for the nucleophilic attack" evidence="3">
    <location>
        <position position="184"/>
    </location>
</feature>
<dbReference type="HAMAP" id="MF_00108">
    <property type="entry name" value="IspD"/>
    <property type="match status" value="1"/>
</dbReference>
<evidence type="ECO:0000313" key="4">
    <source>
        <dbReference type="EMBL" id="QJR35027.1"/>
    </source>
</evidence>
<keyword evidence="2 3" id="KW-0548">Nucleotidyltransferase</keyword>
<dbReference type="AlphaFoldDB" id="A0A6M4ING9"/>
<dbReference type="Pfam" id="PF01128">
    <property type="entry name" value="IspD"/>
    <property type="match status" value="1"/>
</dbReference>
<sequence length="258" mass="27565">MSESPAAPRRVIPPPVITSRGDEAIAHDGVVRDVGVVIVAGGSGSRTGSAELKQFRWVAGKPALLHSVQSFMARPDVAIVVVVLPKAYAADPPPWLFQCDVDRLLVSVGGRERHESVVNGLEDLPEEVVIAVVHDAARPLVTDATIDRVIAEARKGHGAVAALPVVDTLKEVDADGRIVRTVDRTNLWRAQTPQAFPRTMLEQAHIAARRDGVGATDDAGLCERLGLPVVVVRGSERGMKITEDVDFARADALSLLPE</sequence>
<feature type="site" description="Transition state stabilizer" evidence="3">
    <location>
        <position position="46"/>
    </location>
</feature>
<dbReference type="EMBL" id="CP053085">
    <property type="protein sequence ID" value="QJR35027.1"/>
    <property type="molecule type" value="Genomic_DNA"/>
</dbReference>
<keyword evidence="3" id="KW-0414">Isoprene biosynthesis</keyword>
<dbReference type="PANTHER" id="PTHR32125">
    <property type="entry name" value="2-C-METHYL-D-ERYTHRITOL 4-PHOSPHATE CYTIDYLYLTRANSFERASE, CHLOROPLASTIC"/>
    <property type="match status" value="1"/>
</dbReference>
<name>A0A6M4ING9_9BACT</name>
<dbReference type="NCBIfam" id="TIGR00453">
    <property type="entry name" value="ispD"/>
    <property type="match status" value="1"/>
</dbReference>
<comment type="catalytic activity">
    <reaction evidence="3">
        <text>2-C-methyl-D-erythritol 4-phosphate + CTP + H(+) = 4-CDP-2-C-methyl-D-erythritol + diphosphate</text>
        <dbReference type="Rhea" id="RHEA:13429"/>
        <dbReference type="ChEBI" id="CHEBI:15378"/>
        <dbReference type="ChEBI" id="CHEBI:33019"/>
        <dbReference type="ChEBI" id="CHEBI:37563"/>
        <dbReference type="ChEBI" id="CHEBI:57823"/>
        <dbReference type="ChEBI" id="CHEBI:58262"/>
        <dbReference type="EC" id="2.7.7.60"/>
    </reaction>
</comment>
<dbReference type="Gene3D" id="3.90.550.10">
    <property type="entry name" value="Spore Coat Polysaccharide Biosynthesis Protein SpsA, Chain A"/>
    <property type="match status" value="1"/>
</dbReference>
<dbReference type="InterPro" id="IPR001228">
    <property type="entry name" value="IspD"/>
</dbReference>
<feature type="site" description="Transition state stabilizer" evidence="3">
    <location>
        <position position="53"/>
    </location>
</feature>
<gene>
    <name evidence="3 4" type="primary">ispD</name>
    <name evidence="4" type="ORF">HKW67_05630</name>
</gene>
<evidence type="ECO:0000313" key="5">
    <source>
        <dbReference type="Proteomes" id="UP000500938"/>
    </source>
</evidence>
<keyword evidence="1 3" id="KW-0808">Transferase</keyword>
<dbReference type="CDD" id="cd02516">
    <property type="entry name" value="CDP-ME_synthetase"/>
    <property type="match status" value="1"/>
</dbReference>
<dbReference type="Proteomes" id="UP000500938">
    <property type="component" value="Chromosome"/>
</dbReference>
<dbReference type="InterPro" id="IPR029044">
    <property type="entry name" value="Nucleotide-diphossugar_trans"/>
</dbReference>
<protein>
    <recommendedName>
        <fullName evidence="3">2-C-methyl-D-erythritol 4-phosphate cytidylyltransferase</fullName>
        <ecNumber evidence="3">2.7.7.60</ecNumber>
    </recommendedName>
    <alternativeName>
        <fullName evidence="3">4-diphosphocytidyl-2C-methyl-D-erythritol synthase</fullName>
    </alternativeName>
    <alternativeName>
        <fullName evidence="3">MEP cytidylyltransferase</fullName>
        <shortName evidence="3">MCT</shortName>
    </alternativeName>
</protein>
<dbReference type="GO" id="GO:0019288">
    <property type="term" value="P:isopentenyl diphosphate biosynthetic process, methylerythritol 4-phosphate pathway"/>
    <property type="evidence" value="ECO:0007669"/>
    <property type="project" value="UniProtKB-UniRule"/>
</dbReference>
<comment type="pathway">
    <text evidence="3">Isoprenoid biosynthesis; isopentenyl diphosphate biosynthesis via DXP pathway; isopentenyl diphosphate from 1-deoxy-D-xylulose 5-phosphate: step 2/6.</text>
</comment>
<dbReference type="SUPFAM" id="SSF53448">
    <property type="entry name" value="Nucleotide-diphospho-sugar transferases"/>
    <property type="match status" value="1"/>
</dbReference>
<dbReference type="InterPro" id="IPR034683">
    <property type="entry name" value="IspD/TarI"/>
</dbReference>
<keyword evidence="5" id="KW-1185">Reference proteome</keyword>
<reference evidence="4 5" key="1">
    <citation type="submission" date="2020-05" db="EMBL/GenBank/DDBJ databases">
        <title>Complete genome sequence of Gemmatimonas greenlandica TET16.</title>
        <authorList>
            <person name="Zeng Y."/>
        </authorList>
    </citation>
    <scope>NUCLEOTIDE SEQUENCE [LARGE SCALE GENOMIC DNA]</scope>
    <source>
        <strain evidence="4 5">TET16</strain>
    </source>
</reference>
<comment type="function">
    <text evidence="3">Catalyzes the formation of 4-diphosphocytidyl-2-C-methyl-D-erythritol from CTP and 2-C-methyl-D-erythritol 4-phosphate (MEP).</text>
</comment>
<dbReference type="GO" id="GO:0050518">
    <property type="term" value="F:2-C-methyl-D-erythritol 4-phosphate cytidylyltransferase activity"/>
    <property type="evidence" value="ECO:0007669"/>
    <property type="project" value="UniProtKB-UniRule"/>
</dbReference>
<evidence type="ECO:0000256" key="2">
    <source>
        <dbReference type="ARBA" id="ARBA00022695"/>
    </source>
</evidence>
<accession>A0A6M4ING9</accession>
<dbReference type="FunFam" id="3.90.550.10:FF:000003">
    <property type="entry name" value="2-C-methyl-D-erythritol 4-phosphate cytidylyltransferase"/>
    <property type="match status" value="1"/>
</dbReference>
<dbReference type="InterPro" id="IPR050088">
    <property type="entry name" value="IspD/TarI_cytidylyltransf_bact"/>
</dbReference>
<dbReference type="UniPathway" id="UPA00056">
    <property type="reaction ID" value="UER00093"/>
</dbReference>
<proteinExistence type="inferred from homology"/>
<feature type="site" description="Positions MEP for the nucleophilic attack" evidence="3">
    <location>
        <position position="240"/>
    </location>
</feature>
<organism evidence="4 5">
    <name type="scientific">Gemmatimonas groenlandica</name>
    <dbReference type="NCBI Taxonomy" id="2732249"/>
    <lineage>
        <taxon>Bacteria</taxon>
        <taxon>Pseudomonadati</taxon>
        <taxon>Gemmatimonadota</taxon>
        <taxon>Gemmatimonadia</taxon>
        <taxon>Gemmatimonadales</taxon>
        <taxon>Gemmatimonadaceae</taxon>
        <taxon>Gemmatimonas</taxon>
    </lineage>
</organism>
<dbReference type="KEGG" id="ggr:HKW67_05630"/>
<comment type="similarity">
    <text evidence="3">Belongs to the IspD/TarI cytidylyltransferase family. IspD subfamily.</text>
</comment>
<dbReference type="PANTHER" id="PTHR32125:SF4">
    <property type="entry name" value="2-C-METHYL-D-ERYTHRITOL 4-PHOSPHATE CYTIDYLYLTRANSFERASE, CHLOROPLASTIC"/>
    <property type="match status" value="1"/>
</dbReference>
<dbReference type="RefSeq" id="WP_171224455.1">
    <property type="nucleotide sequence ID" value="NZ_CP053085.1"/>
</dbReference>
<dbReference type="EC" id="2.7.7.60" evidence="3"/>